<accession>A0A1I5QAN5</accession>
<keyword evidence="4" id="KW-0863">Zinc-finger</keyword>
<evidence type="ECO:0000313" key="4">
    <source>
        <dbReference type="EMBL" id="SFP43177.1"/>
    </source>
</evidence>
<evidence type="ECO:0000259" key="3">
    <source>
        <dbReference type="Pfam" id="PF13490"/>
    </source>
</evidence>
<organism evidence="4 5">
    <name type="scientific">Actinomadura madurae</name>
    <dbReference type="NCBI Taxonomy" id="1993"/>
    <lineage>
        <taxon>Bacteria</taxon>
        <taxon>Bacillati</taxon>
        <taxon>Actinomycetota</taxon>
        <taxon>Actinomycetes</taxon>
        <taxon>Streptosporangiales</taxon>
        <taxon>Thermomonosporaceae</taxon>
        <taxon>Actinomadura</taxon>
    </lineage>
</organism>
<gene>
    <name evidence="4" type="ORF">SAMN04489713_11457</name>
</gene>
<dbReference type="AlphaFoldDB" id="A0A1I5QAN5"/>
<dbReference type="Gene3D" id="1.10.10.1320">
    <property type="entry name" value="Anti-sigma factor, zinc-finger domain"/>
    <property type="match status" value="1"/>
</dbReference>
<protein>
    <submittedName>
        <fullName evidence="4">Putative zinc-finger</fullName>
    </submittedName>
</protein>
<dbReference type="Proteomes" id="UP000183413">
    <property type="component" value="Unassembled WGS sequence"/>
</dbReference>
<keyword evidence="4" id="KW-0479">Metal-binding</keyword>
<keyword evidence="1" id="KW-0805">Transcription regulation</keyword>
<dbReference type="GO" id="GO:0008270">
    <property type="term" value="F:zinc ion binding"/>
    <property type="evidence" value="ECO:0007669"/>
    <property type="project" value="UniProtKB-KW"/>
</dbReference>
<dbReference type="Pfam" id="PF13490">
    <property type="entry name" value="zf-HC2"/>
    <property type="match status" value="1"/>
</dbReference>
<name>A0A1I5QAN5_9ACTN</name>
<dbReference type="InParanoid" id="A0A1I5QAN5"/>
<keyword evidence="4" id="KW-0862">Zinc</keyword>
<dbReference type="GeneID" id="99655144"/>
<keyword evidence="5" id="KW-1185">Reference proteome</keyword>
<proteinExistence type="predicted"/>
<dbReference type="RefSeq" id="WP_021597820.1">
    <property type="nucleotide sequence ID" value="NZ_CP083237.1"/>
</dbReference>
<dbReference type="InterPro" id="IPR027383">
    <property type="entry name" value="Znf_put"/>
</dbReference>
<reference evidence="4 5" key="1">
    <citation type="submission" date="2016-10" db="EMBL/GenBank/DDBJ databases">
        <authorList>
            <person name="de Groot N.N."/>
        </authorList>
    </citation>
    <scope>NUCLEOTIDE SEQUENCE [LARGE SCALE GENOMIC DNA]</scope>
    <source>
        <strain evidence="4 5">DSM 43067</strain>
    </source>
</reference>
<evidence type="ECO:0000256" key="2">
    <source>
        <dbReference type="ARBA" id="ARBA00023163"/>
    </source>
</evidence>
<evidence type="ECO:0000313" key="5">
    <source>
        <dbReference type="Proteomes" id="UP000183413"/>
    </source>
</evidence>
<keyword evidence="2" id="KW-0804">Transcription</keyword>
<feature type="domain" description="Putative zinc-finger" evidence="3">
    <location>
        <begin position="19"/>
        <end position="40"/>
    </location>
</feature>
<dbReference type="InterPro" id="IPR041916">
    <property type="entry name" value="Anti_sigma_zinc_sf"/>
</dbReference>
<dbReference type="EMBL" id="FOVH01000014">
    <property type="protein sequence ID" value="SFP43177.1"/>
    <property type="molecule type" value="Genomic_DNA"/>
</dbReference>
<sequence>MGGTDCGAYRIGLGVYAIGRLAGAEADELSAHLRGCPPCREELAELRGVAELLAYSARQWGVAVPARRSAGRRPRTGASRMGLSGACAYGATGPGRSR</sequence>
<dbReference type="STRING" id="1993.SAMN04489713_11457"/>
<evidence type="ECO:0000256" key="1">
    <source>
        <dbReference type="ARBA" id="ARBA00023015"/>
    </source>
</evidence>